<keyword evidence="1" id="KW-0812">Transmembrane</keyword>
<proteinExistence type="predicted"/>
<dbReference type="Proteomes" id="UP000216024">
    <property type="component" value="Unassembled WGS sequence"/>
</dbReference>
<dbReference type="AlphaFoldDB" id="A0A267MRP7"/>
<keyword evidence="3" id="KW-1185">Reference proteome</keyword>
<organism evidence="2 3">
    <name type="scientific">Anaeromicrobium sediminis</name>
    <dbReference type="NCBI Taxonomy" id="1478221"/>
    <lineage>
        <taxon>Bacteria</taxon>
        <taxon>Bacillati</taxon>
        <taxon>Bacillota</taxon>
        <taxon>Clostridia</taxon>
        <taxon>Peptostreptococcales</taxon>
        <taxon>Thermotaleaceae</taxon>
        <taxon>Anaeromicrobium</taxon>
    </lineage>
</organism>
<keyword evidence="1" id="KW-0472">Membrane</keyword>
<accession>A0A267MRP7</accession>
<sequence>MTIWTFFLSILITLISDLLINKLNIYMAFMVLLFIISIGILFDLIGVAVTSANEKPFHSMASRKVAGARQAVKLIRNASTVSNFCNDVIGDICGIVSGMAGAVIILKVALLIKSHSISESILNVLLSGVVASLTVGGKALGKEIGISHSKEIVFAVGKLLYQIKKKIGLNIIKD</sequence>
<protein>
    <recommendedName>
        <fullName evidence="4">CNNM transmembrane domain-containing protein</fullName>
    </recommendedName>
</protein>
<evidence type="ECO:0000313" key="3">
    <source>
        <dbReference type="Proteomes" id="UP000216024"/>
    </source>
</evidence>
<name>A0A267MRP7_9FIRM</name>
<dbReference type="EMBL" id="NIBG01000001">
    <property type="protein sequence ID" value="PAB61410.1"/>
    <property type="molecule type" value="Genomic_DNA"/>
</dbReference>
<reference evidence="2 3" key="1">
    <citation type="submission" date="2017-06" db="EMBL/GenBank/DDBJ databases">
        <title>Draft genome sequence of anaerobic fermentative bacterium Anaeromicrobium sediminis DY2726D isolated from West Pacific Ocean sediments.</title>
        <authorList>
            <person name="Zeng X."/>
        </authorList>
    </citation>
    <scope>NUCLEOTIDE SEQUENCE [LARGE SCALE GENOMIC DNA]</scope>
    <source>
        <strain evidence="2 3">DY2726D</strain>
    </source>
</reference>
<keyword evidence="1" id="KW-1133">Transmembrane helix</keyword>
<evidence type="ECO:0008006" key="4">
    <source>
        <dbReference type="Google" id="ProtNLM"/>
    </source>
</evidence>
<gene>
    <name evidence="2" type="ORF">CCE28_00630</name>
</gene>
<evidence type="ECO:0000256" key="1">
    <source>
        <dbReference type="SAM" id="Phobius"/>
    </source>
</evidence>
<comment type="caution">
    <text evidence="2">The sequence shown here is derived from an EMBL/GenBank/DDBJ whole genome shotgun (WGS) entry which is preliminary data.</text>
</comment>
<evidence type="ECO:0000313" key="2">
    <source>
        <dbReference type="EMBL" id="PAB61410.1"/>
    </source>
</evidence>
<dbReference type="OrthoDB" id="2111373at2"/>
<feature type="transmembrane region" description="Helical" evidence="1">
    <location>
        <begin position="26"/>
        <end position="50"/>
    </location>
</feature>
<feature type="transmembrane region" description="Helical" evidence="1">
    <location>
        <begin position="88"/>
        <end position="109"/>
    </location>
</feature>